<feature type="transmembrane region" description="Helical" evidence="14">
    <location>
        <begin position="103"/>
        <end position="126"/>
    </location>
</feature>
<keyword evidence="8 14" id="KW-1133">Transmembrane helix</keyword>
<keyword evidence="6 12" id="KW-0812">Transmembrane</keyword>
<dbReference type="EMBL" id="KX035214">
    <property type="protein sequence ID" value="AOY40214.1"/>
    <property type="molecule type" value="Genomic_DNA"/>
</dbReference>
<evidence type="ECO:0000256" key="14">
    <source>
        <dbReference type="SAM" id="Phobius"/>
    </source>
</evidence>
<evidence type="ECO:0000256" key="13">
    <source>
        <dbReference type="RuleBase" id="RU000473"/>
    </source>
</evidence>
<comment type="catalytic activity">
    <reaction evidence="13">
        <text>a ubiquinone + NADH + 5 H(+)(in) = a ubiquinol + NAD(+) + 4 H(+)(out)</text>
        <dbReference type="Rhea" id="RHEA:29091"/>
        <dbReference type="Rhea" id="RHEA-COMP:9565"/>
        <dbReference type="Rhea" id="RHEA-COMP:9566"/>
        <dbReference type="ChEBI" id="CHEBI:15378"/>
        <dbReference type="ChEBI" id="CHEBI:16389"/>
        <dbReference type="ChEBI" id="CHEBI:17976"/>
        <dbReference type="ChEBI" id="CHEBI:57540"/>
        <dbReference type="ChEBI" id="CHEBI:57945"/>
        <dbReference type="EC" id="7.1.1.2"/>
    </reaction>
</comment>
<dbReference type="InterPro" id="IPR018086">
    <property type="entry name" value="NADH_UbQ_OxRdtase_su1_CS"/>
</dbReference>
<feature type="transmembrane region" description="Helical" evidence="14">
    <location>
        <begin position="225"/>
        <end position="246"/>
    </location>
</feature>
<dbReference type="AlphaFoldDB" id="A0A343A6K9"/>
<keyword evidence="7" id="KW-0999">Mitochondrion inner membrane</keyword>
<comment type="function">
    <text evidence="1">Core subunit of the mitochondrial membrane respiratory chain NADH dehydrogenase (Complex I) that is believed to belong to the minimal assembly required for catalysis. Complex I functions in the transfer of electrons from NADH to the respiratory chain. The immediate electron acceptor for the enzyme is believed to be ubiquinone.</text>
</comment>
<dbReference type="InterPro" id="IPR001694">
    <property type="entry name" value="NADH_UbQ_OxRdtase_su1/FPO"/>
</dbReference>
<feature type="transmembrane region" description="Helical" evidence="14">
    <location>
        <begin position="252"/>
        <end position="271"/>
    </location>
</feature>
<evidence type="ECO:0000256" key="8">
    <source>
        <dbReference type="ARBA" id="ARBA00022989"/>
    </source>
</evidence>
<dbReference type="PROSITE" id="PS00668">
    <property type="entry name" value="COMPLEX1_ND1_2"/>
    <property type="match status" value="1"/>
</dbReference>
<sequence length="314" mass="35939">MKDLLVSVLQMLILIVCVLVCVAFFTLLERKILGYIHIRKGPNKLGVLGILQPFSDAVKLFTKEQLFPSKSNIIIFYIAPIMNLFLSLFLWVAYPFITVNFSFSFAFLFILGVSSLGVYSIMLAGWSSNSNYSMLGSIRCIAQVISYEVSFILILLSFLFMVSSFNMINFMKYQEFIWFLFLFFPLSVMIFISLLAETNRAPFDFSEGESELVSGFNTEYGSGGFAMIFLAEYGSILFMGVLLSIVLLGSNLLSISFYFKLGLMVILWIWVRGAMPRYRYDKLMYLAWKGYLPVSLFYLLMSFSLLVLVFIEIM</sequence>
<dbReference type="PANTHER" id="PTHR11432:SF3">
    <property type="entry name" value="NADH-UBIQUINONE OXIDOREDUCTASE CHAIN 1"/>
    <property type="match status" value="1"/>
</dbReference>
<feature type="transmembrane region" description="Helical" evidence="14">
    <location>
        <begin position="147"/>
        <end position="170"/>
    </location>
</feature>
<dbReference type="PANTHER" id="PTHR11432">
    <property type="entry name" value="NADH DEHYDROGENASE SUBUNIT 1"/>
    <property type="match status" value="1"/>
</dbReference>
<evidence type="ECO:0000256" key="3">
    <source>
        <dbReference type="ARBA" id="ARBA00010535"/>
    </source>
</evidence>
<dbReference type="GO" id="GO:0003954">
    <property type="term" value="F:NADH dehydrogenase activity"/>
    <property type="evidence" value="ECO:0007669"/>
    <property type="project" value="TreeGrafter"/>
</dbReference>
<name>A0A343A6K9_9CUCU</name>
<keyword evidence="9 13" id="KW-0830">Ubiquinone</keyword>
<evidence type="ECO:0000256" key="11">
    <source>
        <dbReference type="ARBA" id="ARBA00023136"/>
    </source>
</evidence>
<dbReference type="EC" id="7.1.1.2" evidence="13"/>
<gene>
    <name evidence="15" type="primary">nad1</name>
</gene>
<evidence type="ECO:0000313" key="15">
    <source>
        <dbReference type="EMBL" id="AOY40214.1"/>
    </source>
</evidence>
<dbReference type="Pfam" id="PF00146">
    <property type="entry name" value="NADHdh"/>
    <property type="match status" value="1"/>
</dbReference>
<reference evidence="15" key="1">
    <citation type="submission" date="2016-04" db="EMBL/GenBank/DDBJ databases">
        <title>Mitochondria of Scolytid beetles.</title>
        <authorList>
            <person name="Miller K."/>
            <person name="Linard B."/>
            <person name="Vogler A.P."/>
        </authorList>
    </citation>
    <scope>NUCLEOTIDE SEQUENCE</scope>
</reference>
<geneLocation type="mitochondrion" evidence="15"/>
<feature type="transmembrane region" description="Helical" evidence="14">
    <location>
        <begin position="176"/>
        <end position="196"/>
    </location>
</feature>
<organism evidence="15">
    <name type="scientific">Trypodendron signatum</name>
    <dbReference type="NCBI Taxonomy" id="879022"/>
    <lineage>
        <taxon>Eukaryota</taxon>
        <taxon>Metazoa</taxon>
        <taxon>Ecdysozoa</taxon>
        <taxon>Arthropoda</taxon>
        <taxon>Hexapoda</taxon>
        <taxon>Insecta</taxon>
        <taxon>Pterygota</taxon>
        <taxon>Neoptera</taxon>
        <taxon>Endopterygota</taxon>
        <taxon>Coleoptera</taxon>
        <taxon>Polyphaga</taxon>
        <taxon>Cucujiformia</taxon>
        <taxon>Curculionidae</taxon>
        <taxon>Scolytinae</taxon>
        <taxon>Trypodendron</taxon>
    </lineage>
</organism>
<keyword evidence="10 13" id="KW-0496">Mitochondrion</keyword>
<comment type="subcellular location">
    <subcellularLocation>
        <location evidence="2 12">Mitochondrion inner membrane</location>
        <topology evidence="2 12">Multi-pass membrane protein</topology>
    </subcellularLocation>
</comment>
<feature type="transmembrane region" description="Helical" evidence="14">
    <location>
        <begin position="73"/>
        <end position="97"/>
    </location>
</feature>
<evidence type="ECO:0000256" key="12">
    <source>
        <dbReference type="RuleBase" id="RU000471"/>
    </source>
</evidence>
<dbReference type="HAMAP" id="MF_01350">
    <property type="entry name" value="NDH1_NuoH"/>
    <property type="match status" value="1"/>
</dbReference>
<accession>A0A343A6K9</accession>
<feature type="transmembrane region" description="Helical" evidence="14">
    <location>
        <begin position="6"/>
        <end position="28"/>
    </location>
</feature>
<keyword evidence="11 14" id="KW-0472">Membrane</keyword>
<evidence type="ECO:0000256" key="2">
    <source>
        <dbReference type="ARBA" id="ARBA00004448"/>
    </source>
</evidence>
<dbReference type="GO" id="GO:0009060">
    <property type="term" value="P:aerobic respiration"/>
    <property type="evidence" value="ECO:0007669"/>
    <property type="project" value="TreeGrafter"/>
</dbReference>
<evidence type="ECO:0000256" key="9">
    <source>
        <dbReference type="ARBA" id="ARBA00023075"/>
    </source>
</evidence>
<dbReference type="PROSITE" id="PS00667">
    <property type="entry name" value="COMPLEX1_ND1_1"/>
    <property type="match status" value="1"/>
</dbReference>
<dbReference type="GO" id="GO:0008137">
    <property type="term" value="F:NADH dehydrogenase (ubiquinone) activity"/>
    <property type="evidence" value="ECO:0007669"/>
    <property type="project" value="UniProtKB-EC"/>
</dbReference>
<dbReference type="GO" id="GO:0005743">
    <property type="term" value="C:mitochondrial inner membrane"/>
    <property type="evidence" value="ECO:0007669"/>
    <property type="project" value="UniProtKB-SubCell"/>
</dbReference>
<evidence type="ECO:0000256" key="7">
    <source>
        <dbReference type="ARBA" id="ARBA00022792"/>
    </source>
</evidence>
<proteinExistence type="inferred from homology"/>
<evidence type="ECO:0000256" key="6">
    <source>
        <dbReference type="ARBA" id="ARBA00022692"/>
    </source>
</evidence>
<keyword evidence="12" id="KW-0520">NAD</keyword>
<feature type="transmembrane region" description="Helical" evidence="14">
    <location>
        <begin position="291"/>
        <end position="311"/>
    </location>
</feature>
<protein>
    <recommendedName>
        <fullName evidence="4 13">NADH-ubiquinone oxidoreductase chain 1</fullName>
        <ecNumber evidence="13">7.1.1.2</ecNumber>
    </recommendedName>
</protein>
<evidence type="ECO:0000256" key="10">
    <source>
        <dbReference type="ARBA" id="ARBA00023128"/>
    </source>
</evidence>
<comment type="similarity">
    <text evidence="3 12">Belongs to the complex I subunit 1 family.</text>
</comment>
<evidence type="ECO:0000256" key="1">
    <source>
        <dbReference type="ARBA" id="ARBA00003257"/>
    </source>
</evidence>
<keyword evidence="5" id="KW-0813">Transport</keyword>
<evidence type="ECO:0000256" key="4">
    <source>
        <dbReference type="ARBA" id="ARBA00021009"/>
    </source>
</evidence>
<evidence type="ECO:0000256" key="5">
    <source>
        <dbReference type="ARBA" id="ARBA00022448"/>
    </source>
</evidence>